<dbReference type="Proteomes" id="UP001158576">
    <property type="component" value="Chromosome PAR"/>
</dbReference>
<keyword evidence="1" id="KW-0723">Serine/threonine-protein kinase</keyword>
<dbReference type="InterPro" id="IPR011990">
    <property type="entry name" value="TPR-like_helical_dom_sf"/>
</dbReference>
<protein>
    <submittedName>
        <fullName evidence="8">Oidioi.mRNA.OKI2018_I69.PAR.g13153.t1.cds</fullName>
    </submittedName>
</protein>
<evidence type="ECO:0000256" key="1">
    <source>
        <dbReference type="ARBA" id="ARBA00022527"/>
    </source>
</evidence>
<accession>A0ABN7S3B4</accession>
<dbReference type="PROSITE" id="PS51158">
    <property type="entry name" value="ALPHA_KINASE"/>
    <property type="match status" value="1"/>
</dbReference>
<dbReference type="PANTHER" id="PTHR45992">
    <property type="entry name" value="EUKARYOTIC ELONGATION FACTOR 2 KINASE-RELATED"/>
    <property type="match status" value="1"/>
</dbReference>
<evidence type="ECO:0000259" key="7">
    <source>
        <dbReference type="PROSITE" id="PS51158"/>
    </source>
</evidence>
<evidence type="ECO:0000313" key="8">
    <source>
        <dbReference type="EMBL" id="CAG5091591.1"/>
    </source>
</evidence>
<dbReference type="InterPro" id="IPR011009">
    <property type="entry name" value="Kinase-like_dom_sf"/>
</dbReference>
<dbReference type="Pfam" id="PF02816">
    <property type="entry name" value="Alpha_kinase"/>
    <property type="match status" value="1"/>
</dbReference>
<evidence type="ECO:0000256" key="4">
    <source>
        <dbReference type="ARBA" id="ARBA00022777"/>
    </source>
</evidence>
<feature type="region of interest" description="Disordered" evidence="6">
    <location>
        <begin position="14"/>
        <end position="44"/>
    </location>
</feature>
<evidence type="ECO:0000256" key="5">
    <source>
        <dbReference type="ARBA" id="ARBA00022840"/>
    </source>
</evidence>
<dbReference type="InterPro" id="IPR004166">
    <property type="entry name" value="a-kinase_dom"/>
</dbReference>
<keyword evidence="9" id="KW-1185">Reference proteome</keyword>
<keyword evidence="3" id="KW-0547">Nucleotide-binding</keyword>
<keyword evidence="5" id="KW-0067">ATP-binding</keyword>
<sequence>MDEVCPSLFDDILEGIPEDKGANDPVGDEGISLGEEENGKKQHRSASVVHFAMMENTRKIQDSKKRNAKLWKLAADRGLDESLKTDWSKIVGDEPVEVAKRLRFDGRKWSEDKIKLRIQKSPFANGAMRECYRAQKLGNFSLKADWKYASNVVLKKYIEEVEKSVLFEDITLQMEAKLWANEYNRRNPPKKIDVMQICIVQLIDRDDAPFFQMENFIDGKYVKYNSNSGFIGNDRMTPQTFSHFSFEVSNREKMIIDIQGVNDLWTDPQIHSANGLDYGDGNLGVRGMALFLLSHTCSSLCDFFNLPKFEKHESEEAGSQLHQAVKSTLASLTKVETQKRKRFESRTSSRHDSGLESLSEEPIDPRIRHISACSQISDDSGACGSLSLKTIEEEVISLSPKVSKEEILVEIHYAICQLYCQERIEFSNEASIFHLIIAADAGHLEALTIYAKKLLGIQTDILEEIVVEPDRNEGFKYLEKASALGDSYSTFLIANAYRTGDGLPEGVEKNWEKACTLLTQLIDSRTEIGVAVYKLMEEKASMLQEGGHGLEANPTEAAETFEWAAEEATCAMKGKQAAKYFEMAEIAWSLVE</sequence>
<feature type="domain" description="Alpha-type protein kinase" evidence="7">
    <location>
        <begin position="101"/>
        <end position="309"/>
    </location>
</feature>
<dbReference type="EMBL" id="OU015568">
    <property type="protein sequence ID" value="CAG5091591.1"/>
    <property type="molecule type" value="Genomic_DNA"/>
</dbReference>
<dbReference type="CDD" id="cd16967">
    <property type="entry name" value="Alpha_kinase_eEF2K"/>
    <property type="match status" value="1"/>
</dbReference>
<dbReference type="Gene3D" id="3.20.200.10">
    <property type="entry name" value="MHCK/EF2 kinase"/>
    <property type="match status" value="1"/>
</dbReference>
<keyword evidence="2" id="KW-0808">Transferase</keyword>
<evidence type="ECO:0000256" key="6">
    <source>
        <dbReference type="SAM" id="MobiDB-lite"/>
    </source>
</evidence>
<name>A0ABN7S3B4_OIKDI</name>
<dbReference type="Gene3D" id="3.30.200.20">
    <property type="entry name" value="Phosphorylase Kinase, domain 1"/>
    <property type="match status" value="2"/>
</dbReference>
<dbReference type="SMART" id="SM00811">
    <property type="entry name" value="Alpha_kinase"/>
    <property type="match status" value="1"/>
</dbReference>
<proteinExistence type="predicted"/>
<dbReference type="SUPFAM" id="SSF81901">
    <property type="entry name" value="HCP-like"/>
    <property type="match status" value="1"/>
</dbReference>
<gene>
    <name evidence="8" type="ORF">OKIOD_LOCUS4711</name>
</gene>
<evidence type="ECO:0000256" key="2">
    <source>
        <dbReference type="ARBA" id="ARBA00022679"/>
    </source>
</evidence>
<evidence type="ECO:0000313" key="9">
    <source>
        <dbReference type="Proteomes" id="UP001158576"/>
    </source>
</evidence>
<feature type="compositionally biased region" description="Basic and acidic residues" evidence="6">
    <location>
        <begin position="344"/>
        <end position="354"/>
    </location>
</feature>
<reference evidence="8 9" key="1">
    <citation type="submission" date="2021-04" db="EMBL/GenBank/DDBJ databases">
        <authorList>
            <person name="Bliznina A."/>
        </authorList>
    </citation>
    <scope>NUCLEOTIDE SEQUENCE [LARGE SCALE GENOMIC DNA]</scope>
</reference>
<evidence type="ECO:0000256" key="3">
    <source>
        <dbReference type="ARBA" id="ARBA00022741"/>
    </source>
</evidence>
<dbReference type="SUPFAM" id="SSF56112">
    <property type="entry name" value="Protein kinase-like (PK-like)"/>
    <property type="match status" value="1"/>
</dbReference>
<dbReference type="Gene3D" id="1.25.40.10">
    <property type="entry name" value="Tetratricopeptide repeat domain"/>
    <property type="match status" value="1"/>
</dbReference>
<dbReference type="PANTHER" id="PTHR45992:SF2">
    <property type="entry name" value="EUKARYOTIC ELONGATION FACTOR 2 KINASE"/>
    <property type="match status" value="1"/>
</dbReference>
<dbReference type="InterPro" id="IPR047588">
    <property type="entry name" value="eEF2K_a_kinase_dom"/>
</dbReference>
<dbReference type="InterPro" id="IPR051852">
    <property type="entry name" value="Alpha-type_PK"/>
</dbReference>
<feature type="region of interest" description="Disordered" evidence="6">
    <location>
        <begin position="338"/>
        <end position="359"/>
    </location>
</feature>
<organism evidence="8 9">
    <name type="scientific">Oikopleura dioica</name>
    <name type="common">Tunicate</name>
    <dbReference type="NCBI Taxonomy" id="34765"/>
    <lineage>
        <taxon>Eukaryota</taxon>
        <taxon>Metazoa</taxon>
        <taxon>Chordata</taxon>
        <taxon>Tunicata</taxon>
        <taxon>Appendicularia</taxon>
        <taxon>Copelata</taxon>
        <taxon>Oikopleuridae</taxon>
        <taxon>Oikopleura</taxon>
    </lineage>
</organism>
<keyword evidence="4" id="KW-0418">Kinase</keyword>